<dbReference type="GeneID" id="24112315"/>
<gene>
    <name evidence="1" type="ORF">PHSY_007050</name>
</gene>
<evidence type="ECO:0000313" key="2">
    <source>
        <dbReference type="Proteomes" id="UP000014071"/>
    </source>
</evidence>
<dbReference type="Proteomes" id="UP000014071">
    <property type="component" value="Unassembled WGS sequence"/>
</dbReference>
<keyword evidence="2" id="KW-1185">Reference proteome</keyword>
<dbReference type="EMBL" id="DF238831">
    <property type="protein sequence ID" value="GAC99449.1"/>
    <property type="molecule type" value="Genomic_DNA"/>
</dbReference>
<reference evidence="2" key="1">
    <citation type="journal article" date="2013" name="Genome Announc.">
        <title>Draft genome sequence of the basidiomycetous yeast-like fungus Pseudozyma hubeiensis SY62, which produces an abundant amount of the biosurfactant mannosylerythritol lipids.</title>
        <authorList>
            <person name="Konishi M."/>
            <person name="Hatada Y."/>
            <person name="Horiuchi J."/>
        </authorList>
    </citation>
    <scope>NUCLEOTIDE SEQUENCE [LARGE SCALE GENOMIC DNA]</scope>
    <source>
        <strain evidence="2">SY62</strain>
    </source>
</reference>
<proteinExistence type="predicted"/>
<dbReference type="RefSeq" id="XP_012193036.1">
    <property type="nucleotide sequence ID" value="XM_012337646.1"/>
</dbReference>
<organism evidence="1 2">
    <name type="scientific">Pseudozyma hubeiensis (strain SY62)</name>
    <name type="common">Yeast</name>
    <dbReference type="NCBI Taxonomy" id="1305764"/>
    <lineage>
        <taxon>Eukaryota</taxon>
        <taxon>Fungi</taxon>
        <taxon>Dikarya</taxon>
        <taxon>Basidiomycota</taxon>
        <taxon>Ustilaginomycotina</taxon>
        <taxon>Ustilaginomycetes</taxon>
        <taxon>Ustilaginales</taxon>
        <taxon>Ustilaginaceae</taxon>
        <taxon>Pseudozyma</taxon>
    </lineage>
</organism>
<dbReference type="AlphaFoldDB" id="R9PDK3"/>
<sequence>MHLSRLSSRVCAYDFDTPTSTHPLFLVPRSICRSLNHYKTTLRIPPPDLRYPRRQHEVLARCFCSLGHARLDQRLVSRCRSTSCQATVDVVDRIHGSFSPYSQHH</sequence>
<name>R9PDK3_PSEHS</name>
<evidence type="ECO:0000313" key="1">
    <source>
        <dbReference type="EMBL" id="GAC99449.1"/>
    </source>
</evidence>
<protein>
    <submittedName>
        <fullName evidence="1">Uncharacterized protein</fullName>
    </submittedName>
</protein>
<dbReference type="HOGENOM" id="CLU_2237795_0_0_1"/>
<accession>R9PDK3</accession>